<accession>A0ABS2R013</accession>
<dbReference type="Proteomes" id="UP000809829">
    <property type="component" value="Unassembled WGS sequence"/>
</dbReference>
<sequence length="35" mass="4172">MSKGMLFVTELLSPHSEKNLFWSETYFKVPYSVFK</sequence>
<keyword evidence="2" id="KW-1185">Reference proteome</keyword>
<dbReference type="EMBL" id="JAFBFC010000014">
    <property type="protein sequence ID" value="MBM7705074.1"/>
    <property type="molecule type" value="Genomic_DNA"/>
</dbReference>
<evidence type="ECO:0000313" key="1">
    <source>
        <dbReference type="EMBL" id="MBM7705074.1"/>
    </source>
</evidence>
<name>A0ABS2R013_9BACI</name>
<reference evidence="1 2" key="1">
    <citation type="submission" date="2021-01" db="EMBL/GenBank/DDBJ databases">
        <title>Genomic Encyclopedia of Type Strains, Phase IV (KMG-IV): sequencing the most valuable type-strain genomes for metagenomic binning, comparative biology and taxonomic classification.</title>
        <authorList>
            <person name="Goeker M."/>
        </authorList>
    </citation>
    <scope>NUCLEOTIDE SEQUENCE [LARGE SCALE GENOMIC DNA]</scope>
    <source>
        <strain evidence="1 2">DSM 104297</strain>
    </source>
</reference>
<protein>
    <submittedName>
        <fullName evidence="1">Uncharacterized protein</fullName>
    </submittedName>
</protein>
<evidence type="ECO:0000313" key="2">
    <source>
        <dbReference type="Proteomes" id="UP000809829"/>
    </source>
</evidence>
<gene>
    <name evidence="1" type="ORF">JOC83_003983</name>
</gene>
<comment type="caution">
    <text evidence="1">The sequence shown here is derived from an EMBL/GenBank/DDBJ whole genome shotgun (WGS) entry which is preliminary data.</text>
</comment>
<proteinExistence type="predicted"/>
<organism evidence="1 2">
    <name type="scientific">Priestia iocasae</name>
    <dbReference type="NCBI Taxonomy" id="2291674"/>
    <lineage>
        <taxon>Bacteria</taxon>
        <taxon>Bacillati</taxon>
        <taxon>Bacillota</taxon>
        <taxon>Bacilli</taxon>
        <taxon>Bacillales</taxon>
        <taxon>Bacillaceae</taxon>
        <taxon>Priestia</taxon>
    </lineage>
</organism>